<sequence>MDSKKLKPALGIAILSLGLAIYISNTGNATEASIWSLFPPLVAIFVALFTKEVFSSLFLGIVTGAILASGGSFAAFLNNVVYEGFITSISQTSGIFIFLVVLGIMVVLINFSGGSKAFGNWANARIKTRKQSQIATFFLCIMLFIDDYFNCLTSGSVMKSITDSHKVSRAKLAYIIDATAAPVCMIAPISSWAAAVSGYAENSHMSGIELFVKSIPFNFYSLLTLVFVVCIIVFDNDFGPMKTFEEKAMSEGELGISKDVTIDASHGHENGSVIDLVFPIITLIVSCVMSLINVGGFFDVKSPYYHDFVNAFANTDSSIALAMGSLVALVITIGFFVGKKALTFEKSMDAISEGFSSMVSAILILTMATSLKNISNDLLGSTEYVGGLMENAAGSLNSFLPVVIFVVAIFLAFATGTSWGTFGILIPIVVSMFEPTNPIFFIGISATLSGAVCGDHLSPISDTTIMSSTGAGCIHIDHVKTQLPYGMTVAAIASVAYIIAGFTHSAAIPLAFGIIAILTLMYILKTRNKKELSL</sequence>
<evidence type="ECO:0000256" key="4">
    <source>
        <dbReference type="ARBA" id="ARBA00022989"/>
    </source>
</evidence>
<evidence type="ECO:0000259" key="7">
    <source>
        <dbReference type="Pfam" id="PF03553"/>
    </source>
</evidence>
<dbReference type="PANTHER" id="PTHR43478:SF1">
    <property type="entry name" value="NA+_H+ ANTIPORTER NHAC-LIKE C-TERMINAL DOMAIN-CONTAINING PROTEIN"/>
    <property type="match status" value="1"/>
</dbReference>
<dbReference type="STRING" id="879305.HMPREF9290_0454"/>
<feature type="transmembrane region" description="Helical" evidence="6">
    <location>
        <begin position="318"/>
        <end position="338"/>
    </location>
</feature>
<evidence type="ECO:0000313" key="9">
    <source>
        <dbReference type="Proteomes" id="UP000005286"/>
    </source>
</evidence>
<reference evidence="8 9" key="1">
    <citation type="submission" date="2011-01" db="EMBL/GenBank/DDBJ databases">
        <authorList>
            <person name="Durkin A.S."/>
            <person name="Madupu R."/>
            <person name="Torralba M."/>
            <person name="Gillis M."/>
            <person name="Methe B."/>
            <person name="Sutton G."/>
            <person name="Nelson K.E."/>
        </authorList>
    </citation>
    <scope>NUCLEOTIDE SEQUENCE [LARGE SCALE GENOMIC DNA]</scope>
    <source>
        <strain evidence="8 9">ACS-065-V-Col13</strain>
    </source>
</reference>
<evidence type="ECO:0000256" key="1">
    <source>
        <dbReference type="ARBA" id="ARBA00004651"/>
    </source>
</evidence>
<evidence type="ECO:0000256" key="2">
    <source>
        <dbReference type="ARBA" id="ARBA00022475"/>
    </source>
</evidence>
<comment type="subcellular location">
    <subcellularLocation>
        <location evidence="1">Cell membrane</location>
        <topology evidence="1">Multi-pass membrane protein</topology>
    </subcellularLocation>
</comment>
<feature type="transmembrane region" description="Helical" evidence="6">
    <location>
        <begin position="350"/>
        <end position="371"/>
    </location>
</feature>
<feature type="transmembrane region" description="Helical" evidence="6">
    <location>
        <begin position="133"/>
        <end position="151"/>
    </location>
</feature>
<keyword evidence="9" id="KW-1185">Reference proteome</keyword>
<evidence type="ECO:0000256" key="5">
    <source>
        <dbReference type="ARBA" id="ARBA00023136"/>
    </source>
</evidence>
<evidence type="ECO:0000256" key="3">
    <source>
        <dbReference type="ARBA" id="ARBA00022692"/>
    </source>
</evidence>
<evidence type="ECO:0000313" key="8">
    <source>
        <dbReference type="EMBL" id="EGC81944.1"/>
    </source>
</evidence>
<keyword evidence="2" id="KW-1003">Cell membrane</keyword>
<dbReference type="EMBL" id="AEXM01000026">
    <property type="protein sequence ID" value="EGC81944.1"/>
    <property type="molecule type" value="Genomic_DNA"/>
</dbReference>
<accession>F0GW86</accession>
<feature type="transmembrane region" description="Helical" evidence="6">
    <location>
        <begin position="483"/>
        <end position="500"/>
    </location>
</feature>
<dbReference type="GO" id="GO:0005886">
    <property type="term" value="C:plasma membrane"/>
    <property type="evidence" value="ECO:0007669"/>
    <property type="project" value="UniProtKB-SubCell"/>
</dbReference>
<dbReference type="eggNOG" id="COG1757">
    <property type="taxonomic scope" value="Bacteria"/>
</dbReference>
<protein>
    <submittedName>
        <fullName evidence="8">Na+/H+ antiporter family protein</fullName>
    </submittedName>
</protein>
<gene>
    <name evidence="8" type="ORF">HMPREF9290_0454</name>
</gene>
<dbReference type="RefSeq" id="WP_004834990.1">
    <property type="nucleotide sequence ID" value="NZ_AEXM01000026.1"/>
</dbReference>
<dbReference type="InterPro" id="IPR018461">
    <property type="entry name" value="Na/H_Antiport_NhaC-like_C"/>
</dbReference>
<feature type="transmembrane region" description="Helical" evidence="6">
    <location>
        <begin position="215"/>
        <end position="234"/>
    </location>
</feature>
<feature type="domain" description="Na+/H+ antiporter NhaC-like C-terminal" evidence="7">
    <location>
        <begin position="191"/>
        <end position="502"/>
    </location>
</feature>
<keyword evidence="5 6" id="KW-0472">Membrane</keyword>
<dbReference type="Proteomes" id="UP000005286">
    <property type="component" value="Unassembled WGS sequence"/>
</dbReference>
<feature type="transmembrane region" description="Helical" evidence="6">
    <location>
        <begin position="53"/>
        <end position="82"/>
    </location>
</feature>
<comment type="caution">
    <text evidence="8">The sequence shown here is derived from an EMBL/GenBank/DDBJ whole genome shotgun (WGS) entry which is preliminary data.</text>
</comment>
<keyword evidence="3 6" id="KW-0812">Transmembrane</keyword>
<feature type="transmembrane region" description="Helical" evidence="6">
    <location>
        <begin position="276"/>
        <end position="298"/>
    </location>
</feature>
<dbReference type="Pfam" id="PF03553">
    <property type="entry name" value="Na_H_antiporter"/>
    <property type="match status" value="1"/>
</dbReference>
<dbReference type="AlphaFoldDB" id="F0GW86"/>
<feature type="transmembrane region" description="Helical" evidence="6">
    <location>
        <begin position="506"/>
        <end position="524"/>
    </location>
</feature>
<dbReference type="PATRIC" id="fig|879305.3.peg.1067"/>
<keyword evidence="4 6" id="KW-1133">Transmembrane helix</keyword>
<feature type="transmembrane region" description="Helical" evidence="6">
    <location>
        <begin position="172"/>
        <end position="195"/>
    </location>
</feature>
<proteinExistence type="predicted"/>
<feature type="transmembrane region" description="Helical" evidence="6">
    <location>
        <begin position="399"/>
        <end position="430"/>
    </location>
</feature>
<name>F0GW86_9FIRM</name>
<dbReference type="PANTHER" id="PTHR43478">
    <property type="entry name" value="NA+/H+ ANTIPORTER-RELATED"/>
    <property type="match status" value="1"/>
</dbReference>
<organism evidence="8 9">
    <name type="scientific">Anaerococcus prevotii ACS-065-V-Col13</name>
    <dbReference type="NCBI Taxonomy" id="879305"/>
    <lineage>
        <taxon>Bacteria</taxon>
        <taxon>Bacillati</taxon>
        <taxon>Bacillota</taxon>
        <taxon>Tissierellia</taxon>
        <taxon>Tissierellales</taxon>
        <taxon>Peptoniphilaceae</taxon>
        <taxon>Anaerococcus</taxon>
    </lineage>
</organism>
<evidence type="ECO:0000256" key="6">
    <source>
        <dbReference type="SAM" id="Phobius"/>
    </source>
</evidence>
<feature type="transmembrane region" description="Helical" evidence="6">
    <location>
        <begin position="94"/>
        <end position="113"/>
    </location>
</feature>